<reference evidence="2" key="1">
    <citation type="submission" date="2021-12" db="EMBL/GenBank/DDBJ databases">
        <title>Prjna785345.</title>
        <authorList>
            <person name="Rujirawat T."/>
            <person name="Krajaejun T."/>
        </authorList>
    </citation>
    <scope>NUCLEOTIDE SEQUENCE</scope>
    <source>
        <strain evidence="2">Pi057C3</strain>
    </source>
</reference>
<name>A0AAD5LGT3_PYTIN</name>
<keyword evidence="1" id="KW-0472">Membrane</keyword>
<organism evidence="2 3">
    <name type="scientific">Pythium insidiosum</name>
    <name type="common">Pythiosis disease agent</name>
    <dbReference type="NCBI Taxonomy" id="114742"/>
    <lineage>
        <taxon>Eukaryota</taxon>
        <taxon>Sar</taxon>
        <taxon>Stramenopiles</taxon>
        <taxon>Oomycota</taxon>
        <taxon>Peronosporomycetes</taxon>
        <taxon>Pythiales</taxon>
        <taxon>Pythiaceae</taxon>
        <taxon>Pythium</taxon>
    </lineage>
</organism>
<gene>
    <name evidence="2" type="ORF">P43SY_006187</name>
</gene>
<evidence type="ECO:0000313" key="3">
    <source>
        <dbReference type="Proteomes" id="UP001209570"/>
    </source>
</evidence>
<evidence type="ECO:0008006" key="4">
    <source>
        <dbReference type="Google" id="ProtNLM"/>
    </source>
</evidence>
<evidence type="ECO:0000256" key="1">
    <source>
        <dbReference type="SAM" id="Phobius"/>
    </source>
</evidence>
<keyword evidence="3" id="KW-1185">Reference proteome</keyword>
<keyword evidence="1" id="KW-1133">Transmembrane helix</keyword>
<dbReference type="EMBL" id="JAKCXM010000215">
    <property type="protein sequence ID" value="KAJ0398463.1"/>
    <property type="molecule type" value="Genomic_DNA"/>
</dbReference>
<dbReference type="Proteomes" id="UP001209570">
    <property type="component" value="Unassembled WGS sequence"/>
</dbReference>
<feature type="transmembrane region" description="Helical" evidence="1">
    <location>
        <begin position="60"/>
        <end position="80"/>
    </location>
</feature>
<keyword evidence="1" id="KW-0812">Transmembrane</keyword>
<protein>
    <recommendedName>
        <fullName evidence="4">Transmembrane protein</fullName>
    </recommendedName>
</protein>
<accession>A0AAD5LGT3</accession>
<evidence type="ECO:0000313" key="2">
    <source>
        <dbReference type="EMBL" id="KAJ0398463.1"/>
    </source>
</evidence>
<proteinExistence type="predicted"/>
<comment type="caution">
    <text evidence="2">The sequence shown here is derived from an EMBL/GenBank/DDBJ whole genome shotgun (WGS) entry which is preliminary data.</text>
</comment>
<sequence length="655" mass="71145">MASARALSPAGLRVALVLILATRAACVAYYVAATQVYWRFTATTTAVLLPKYTTLLPVRYYRLVAVCHGAIGALHAALALRHVLVYSKTGTRPVQPVSVGPSLERVASTDSPMAPGKSAQSILRRMAQLITRLNAARRAVFGVQGRFFDSIFLARELVETTLQTYQASRVDALLPRRWLPQAFIAVLVTNCWTTPLVYETLSSSLVSGRLLRRRVLCLLTDLLMDFASTIVVPTVVAWTYIAQLRPDSDDFPDQLWWDDVWLVQLVNESQLVLLTSVGDAVARLVFTLNLVVSIETITALLHADAAGAAKISPPLAVTASPEKQRATARALHRVGHLVMVVTGLAVVSLHLRAQARATDPACVLAVHPWFATQPACALLVVRCSRHDATGASRSVVDDSLRRLDPARLRYLVVRHCAAVEMPPRLQTFGRLVGIKVYNSTLARWDGSAALTQRHHSAIRFVFLVRTLLPNGTLPLGMLSPEYPPSLFDVELIATNVAWLPDVLAAIWPADMLLYLEHSAQLTTLPPVVPRLRLLSLSLAGSAIRRLPAALFESDIRVLLIGGTPLQELPADVDGARTTAIRELQFFHTNVSAAPEWLDAMLARGARVFGGGSPLCDRLSGGSAAARPALAAPDCRRPPFSMTSLSGEYPLAVDAD</sequence>
<dbReference type="SUPFAM" id="SSF52058">
    <property type="entry name" value="L domain-like"/>
    <property type="match status" value="1"/>
</dbReference>
<feature type="transmembrane region" description="Helical" evidence="1">
    <location>
        <begin position="12"/>
        <end position="32"/>
    </location>
</feature>
<dbReference type="AlphaFoldDB" id="A0AAD5LGT3"/>